<evidence type="ECO:0000313" key="2">
    <source>
        <dbReference type="Proteomes" id="UP000236752"/>
    </source>
</evidence>
<sequence>MASFIDDLADSLAKDTIKAMDKLGDDRLYVEVGKVIAAASTTLEEAYLTNVRVRLAERRGREFLLDYVKKAARGELPE</sequence>
<dbReference type="OrthoDB" id="7876148at2"/>
<proteinExistence type="predicted"/>
<dbReference type="Proteomes" id="UP000236752">
    <property type="component" value="Unassembled WGS sequence"/>
</dbReference>
<organism evidence="1 2">
    <name type="scientific">Thalassococcus halodurans</name>
    <dbReference type="NCBI Taxonomy" id="373675"/>
    <lineage>
        <taxon>Bacteria</taxon>
        <taxon>Pseudomonadati</taxon>
        <taxon>Pseudomonadota</taxon>
        <taxon>Alphaproteobacteria</taxon>
        <taxon>Rhodobacterales</taxon>
        <taxon>Roseobacteraceae</taxon>
        <taxon>Thalassococcus</taxon>
    </lineage>
</organism>
<reference evidence="1 2" key="1">
    <citation type="submission" date="2016-10" db="EMBL/GenBank/DDBJ databases">
        <authorList>
            <person name="de Groot N.N."/>
        </authorList>
    </citation>
    <scope>NUCLEOTIDE SEQUENCE [LARGE SCALE GENOMIC DNA]</scope>
    <source>
        <strain evidence="1 2">DSM 26915</strain>
    </source>
</reference>
<accession>A0A1H5WCR8</accession>
<dbReference type="EMBL" id="FNUZ01000002">
    <property type="protein sequence ID" value="SEF97168.1"/>
    <property type="molecule type" value="Genomic_DNA"/>
</dbReference>
<keyword evidence="2" id="KW-1185">Reference proteome</keyword>
<dbReference type="RefSeq" id="WP_103909732.1">
    <property type="nucleotide sequence ID" value="NZ_FNUZ01000002.1"/>
</dbReference>
<protein>
    <submittedName>
        <fullName evidence="1">Uncharacterized protein</fullName>
    </submittedName>
</protein>
<dbReference type="AlphaFoldDB" id="A0A1H5WCR8"/>
<evidence type="ECO:0000313" key="1">
    <source>
        <dbReference type="EMBL" id="SEF97168.1"/>
    </source>
</evidence>
<gene>
    <name evidence="1" type="ORF">SAMN04488045_1383</name>
</gene>
<name>A0A1H5WCR8_9RHOB</name>